<dbReference type="KEGG" id="marb:CJ263_10280"/>
<accession>A0A223VCC2</accession>
<evidence type="ECO:0000256" key="2">
    <source>
        <dbReference type="ARBA" id="ARBA00023054"/>
    </source>
</evidence>
<dbReference type="Gene3D" id="2.40.50.100">
    <property type="match status" value="1"/>
</dbReference>
<feature type="domain" description="CusB-like beta-barrel" evidence="3">
    <location>
        <begin position="207"/>
        <end position="271"/>
    </location>
</feature>
<sequence>MFMTESVYASAKVQPDSLYQAFAAVSGILKTNLVEEGDLVKNGDPLIQIINSAPELNADNARLNLNLAEENYKGSAAVLTALEDEIQAAQLSLRNDSINYFRQKRLWEQQIGSQVQFENKKLAYELSQNKFRLAKNRYDRTKKELSTQWQQARNSYKTAKTNVEDFTVTSKINGKVYALFKQPGEIVTTMEPLAAVGSKDVFIIELLVDEVDIVKISPGLQVLVTLDAYKNTVFEASIHKIYPRKDERSQTFKVEGVFKDPPKTLYPGLAGEGNIIIAEKENVLTLPKSYLINGNQVRTKNGIVQLKIGLQSLDQVEVLEGIDENTAILKPEE</sequence>
<keyword evidence="2" id="KW-0175">Coiled coil</keyword>
<dbReference type="OrthoDB" id="869610at2"/>
<proteinExistence type="predicted"/>
<dbReference type="Gene3D" id="2.40.30.170">
    <property type="match status" value="1"/>
</dbReference>
<dbReference type="Pfam" id="PF25954">
    <property type="entry name" value="Beta-barrel_RND_2"/>
    <property type="match status" value="1"/>
</dbReference>
<dbReference type="EMBL" id="CP022957">
    <property type="protein sequence ID" value="ASV32658.1"/>
    <property type="molecule type" value="Genomic_DNA"/>
</dbReference>
<dbReference type="SUPFAM" id="SSF111369">
    <property type="entry name" value="HlyD-like secretion proteins"/>
    <property type="match status" value="1"/>
</dbReference>
<keyword evidence="5" id="KW-1185">Reference proteome</keyword>
<evidence type="ECO:0000256" key="1">
    <source>
        <dbReference type="ARBA" id="ARBA00004196"/>
    </source>
</evidence>
<gene>
    <name evidence="4" type="ORF">CJ263_10280</name>
</gene>
<dbReference type="PANTHER" id="PTHR32347:SF23">
    <property type="entry name" value="BLL5650 PROTEIN"/>
    <property type="match status" value="1"/>
</dbReference>
<evidence type="ECO:0000313" key="4">
    <source>
        <dbReference type="EMBL" id="ASV32658.1"/>
    </source>
</evidence>
<name>A0A223VCC2_9FLAO</name>
<organism evidence="4 5">
    <name type="scientific">Maribacter cobaltidurans</name>
    <dbReference type="NCBI Taxonomy" id="1178778"/>
    <lineage>
        <taxon>Bacteria</taxon>
        <taxon>Pseudomonadati</taxon>
        <taxon>Bacteroidota</taxon>
        <taxon>Flavobacteriia</taxon>
        <taxon>Flavobacteriales</taxon>
        <taxon>Flavobacteriaceae</taxon>
        <taxon>Maribacter</taxon>
    </lineage>
</organism>
<dbReference type="GO" id="GO:0030313">
    <property type="term" value="C:cell envelope"/>
    <property type="evidence" value="ECO:0007669"/>
    <property type="project" value="UniProtKB-SubCell"/>
</dbReference>
<dbReference type="AlphaFoldDB" id="A0A223VCC2"/>
<dbReference type="PANTHER" id="PTHR32347">
    <property type="entry name" value="EFFLUX SYSTEM COMPONENT YKNX-RELATED"/>
    <property type="match status" value="1"/>
</dbReference>
<evidence type="ECO:0000259" key="3">
    <source>
        <dbReference type="Pfam" id="PF25954"/>
    </source>
</evidence>
<reference evidence="4 5" key="1">
    <citation type="submission" date="2017-08" db="EMBL/GenBank/DDBJ databases">
        <title>The complete genome sequence of Maribacter sp. B1, isolated from deep-sea sediment.</title>
        <authorList>
            <person name="Wu Y.-H."/>
            <person name="Cheng H."/>
            <person name="Xu X.-W."/>
        </authorList>
    </citation>
    <scope>NUCLEOTIDE SEQUENCE [LARGE SCALE GENOMIC DNA]</scope>
    <source>
        <strain evidence="4 5">B1</strain>
    </source>
</reference>
<protein>
    <submittedName>
        <fullName evidence="4">Efflux transporter periplasmic adaptor subunit</fullName>
    </submittedName>
</protein>
<comment type="subcellular location">
    <subcellularLocation>
        <location evidence="1">Cell envelope</location>
    </subcellularLocation>
</comment>
<dbReference type="InterPro" id="IPR050465">
    <property type="entry name" value="UPF0194_transport"/>
</dbReference>
<dbReference type="InterPro" id="IPR058792">
    <property type="entry name" value="Beta-barrel_RND_2"/>
</dbReference>
<dbReference type="Proteomes" id="UP000215244">
    <property type="component" value="Chromosome"/>
</dbReference>
<evidence type="ECO:0000313" key="5">
    <source>
        <dbReference type="Proteomes" id="UP000215244"/>
    </source>
</evidence>